<dbReference type="Proteomes" id="UP000199341">
    <property type="component" value="Unassembled WGS sequence"/>
</dbReference>
<proteinExistence type="predicted"/>
<protein>
    <recommendedName>
        <fullName evidence="3">Transcriptional regulator</fullName>
    </recommendedName>
</protein>
<dbReference type="EMBL" id="FNIE01000009">
    <property type="protein sequence ID" value="SDO32324.1"/>
    <property type="molecule type" value="Genomic_DNA"/>
</dbReference>
<accession>A0A1H0ILH0</accession>
<evidence type="ECO:0000313" key="1">
    <source>
        <dbReference type="EMBL" id="SDO32324.1"/>
    </source>
</evidence>
<evidence type="ECO:0008006" key="3">
    <source>
        <dbReference type="Google" id="ProtNLM"/>
    </source>
</evidence>
<organism evidence="1 2">
    <name type="scientific">Actinacidiphila guanduensis</name>
    <dbReference type="NCBI Taxonomy" id="310781"/>
    <lineage>
        <taxon>Bacteria</taxon>
        <taxon>Bacillati</taxon>
        <taxon>Actinomycetota</taxon>
        <taxon>Actinomycetes</taxon>
        <taxon>Kitasatosporales</taxon>
        <taxon>Streptomycetaceae</taxon>
        <taxon>Actinacidiphila</taxon>
    </lineage>
</organism>
<dbReference type="RefSeq" id="WP_093785952.1">
    <property type="nucleotide sequence ID" value="NZ_FNIE01000009.1"/>
</dbReference>
<sequence>MAEHEPNQGLRELLNEARWSQAESAAAINRAAAEAGVPATCDKSNVNKWLGGTRPQAQWHPLIVEAFSRRLGRPVTRAEAGLPPSVAETGALAALTLPGDTVEGLVSIGREDMDPSRRRILTTMLYAAALPVPAYIDLAGRAEAHASGRTRRVGAGEVATVRTMTDRIADILDELGAGHARPMAAAFLVNTVAPYLRADASEAVKKDLLSAASDLVYLTGWMAMYEKAHGLGQRYYVQALHLAADAGDHVTYCRTLRGMALQAADLRHAKRALDLADSAAEAAPKAGPRLQAFLAGQQAQGAALVGDRRMAFSRLAQTQAALSKADNRRDAIGGYDQAAYFFHVSSVLYAVGDVPGSITAMQDSQRVRPPIEKQGRAHASGLIAQRQLEIGHVEASCETWHGFLDDYEHLSSSRADEHFDALRRRLRPHVKNRHAREVYERATELARRKAA</sequence>
<keyword evidence="2" id="KW-1185">Reference proteome</keyword>
<reference evidence="1 2" key="1">
    <citation type="submission" date="2016-10" db="EMBL/GenBank/DDBJ databases">
        <authorList>
            <person name="de Groot N.N."/>
        </authorList>
    </citation>
    <scope>NUCLEOTIDE SEQUENCE [LARGE SCALE GENOMIC DNA]</scope>
    <source>
        <strain evidence="1 2">CGMCC 4.2022</strain>
    </source>
</reference>
<dbReference type="AlphaFoldDB" id="A0A1H0ILH0"/>
<gene>
    <name evidence="1" type="ORF">SAMN05216259_10929</name>
</gene>
<evidence type="ECO:0000313" key="2">
    <source>
        <dbReference type="Proteomes" id="UP000199341"/>
    </source>
</evidence>
<name>A0A1H0ILH0_9ACTN</name>
<dbReference type="OrthoDB" id="3213425at2"/>
<dbReference type="STRING" id="310781.SAMN05216259_10929"/>